<dbReference type="EMBL" id="CP001110">
    <property type="protein sequence ID" value="ACF43291.1"/>
    <property type="molecule type" value="Genomic_DNA"/>
</dbReference>
<dbReference type="PANTHER" id="PTHR32309:SF31">
    <property type="entry name" value="CAPSULAR EXOPOLYSACCHARIDE FAMILY"/>
    <property type="match status" value="1"/>
</dbReference>
<dbReference type="RefSeq" id="WP_012507785.1">
    <property type="nucleotide sequence ID" value="NC_011060.1"/>
</dbReference>
<keyword evidence="4" id="KW-1185">Reference proteome</keyword>
<dbReference type="KEGG" id="pph:Ppha_1007"/>
<dbReference type="eggNOG" id="COG3206">
    <property type="taxonomic scope" value="Bacteria"/>
</dbReference>
<reference evidence="3 4" key="1">
    <citation type="submission" date="2008-06" db="EMBL/GenBank/DDBJ databases">
        <title>Complete sequence of Pelodictyon phaeoclathratiforme BU-1.</title>
        <authorList>
            <consortium name="US DOE Joint Genome Institute"/>
            <person name="Lucas S."/>
            <person name="Copeland A."/>
            <person name="Lapidus A."/>
            <person name="Glavina del Rio T."/>
            <person name="Dalin E."/>
            <person name="Tice H."/>
            <person name="Bruce D."/>
            <person name="Goodwin L."/>
            <person name="Pitluck S."/>
            <person name="Schmutz J."/>
            <person name="Larimer F."/>
            <person name="Land M."/>
            <person name="Hauser L."/>
            <person name="Kyrpides N."/>
            <person name="Mikhailova N."/>
            <person name="Liu Z."/>
            <person name="Li T."/>
            <person name="Zhao F."/>
            <person name="Overmann J."/>
            <person name="Bryant D.A."/>
            <person name="Richardson P."/>
        </authorList>
    </citation>
    <scope>NUCLEOTIDE SEQUENCE [LARGE SCALE GENOMIC DNA]</scope>
    <source>
        <strain evidence="4">DSM 5477 / BU-1</strain>
    </source>
</reference>
<keyword evidence="2" id="KW-0472">Membrane</keyword>
<dbReference type="OrthoDB" id="9794577at2"/>
<feature type="transmembrane region" description="Helical" evidence="2">
    <location>
        <begin position="439"/>
        <end position="461"/>
    </location>
</feature>
<dbReference type="PANTHER" id="PTHR32309">
    <property type="entry name" value="TYROSINE-PROTEIN KINASE"/>
    <property type="match status" value="1"/>
</dbReference>
<evidence type="ECO:0000313" key="4">
    <source>
        <dbReference type="Proteomes" id="UP000002724"/>
    </source>
</evidence>
<dbReference type="AlphaFoldDB" id="B4SFN6"/>
<dbReference type="eggNOG" id="COG0489">
    <property type="taxonomic scope" value="Bacteria"/>
</dbReference>
<keyword evidence="1" id="KW-0175">Coiled coil</keyword>
<evidence type="ECO:0000313" key="3">
    <source>
        <dbReference type="EMBL" id="ACF43291.1"/>
    </source>
</evidence>
<protein>
    <submittedName>
        <fullName evidence="3">Exopolysaccharide biosynthesis-related uncharacterized protein</fullName>
    </submittedName>
</protein>
<proteinExistence type="predicted"/>
<dbReference type="STRING" id="324925.Ppha_1007"/>
<evidence type="ECO:0000256" key="2">
    <source>
        <dbReference type="SAM" id="Phobius"/>
    </source>
</evidence>
<evidence type="ECO:0000256" key="1">
    <source>
        <dbReference type="SAM" id="Coils"/>
    </source>
</evidence>
<keyword evidence="2" id="KW-1133">Transmembrane helix</keyword>
<dbReference type="SUPFAM" id="SSF52540">
    <property type="entry name" value="P-loop containing nucleoside triphosphate hydrolases"/>
    <property type="match status" value="1"/>
</dbReference>
<organism evidence="3 4">
    <name type="scientific">Pelodictyon phaeoclathratiforme (strain DSM 5477 / BU-1)</name>
    <dbReference type="NCBI Taxonomy" id="324925"/>
    <lineage>
        <taxon>Bacteria</taxon>
        <taxon>Pseudomonadati</taxon>
        <taxon>Chlorobiota</taxon>
        <taxon>Chlorobiia</taxon>
        <taxon>Chlorobiales</taxon>
        <taxon>Chlorobiaceae</taxon>
        <taxon>Chlorobium/Pelodictyon group</taxon>
        <taxon>Pelodictyon</taxon>
    </lineage>
</organism>
<sequence length="750" mass="85621">MIKGNALREALPFGKPSKSFDIVGFIKRYGIYILVFGSFFFAIATPIVFVIKEPFYQVHAFMKIDPVIATLITQKAETSITNYYDQYSNTQAHTMKTFEVLKQTVEQLTPREKAAVFPATLPAEKCAEILERVIVIKPLQGTHLIEIIASGNKQEGLAPLVNKLMLVYLKRLQNINAESDQDQLNSLRAKKEFVLNQMNAYEKSLDELTREISTASYSESFNMASKNTEELQKLYDNALTDRLKAMNNFWATEQANNESQILSLDPIIDEIVMNDQSLHFTSSWTYQQLQEMRSTTDGLTASNPDRIYVEERMGAMQNYEKKQRKELQNTARAIVLGKRKLDMRKSIIQAKYDFEKSKKTEEDLQTELEKSIRESQRVSIGIHRGEYISAAWKHSKDMLDMLERRIAEIEIERKAPLRISIETHAREPKFPVSSNTNKLLMMLLGSAFFIVCGPFIAYEFFDNTIRRPEDIKQALGYLPTQTIVKTPKKKNNPKELSLGTDDFQLHAIGTLAVRFCHEKEKDNSRILLFTGIEKGVGSSSISFSCAKALAKIAPKVLWIDGDIEAVDPDQSEEFFPNLPGLRDFLSNTDSWKKYIVSTPDDNIDIIYAGNVIKGIIPLHRIRDFLSDAKKEYDFICIDALPVLQSNLTEQFAIYSDIVTLISLGESTKYNALRRSAELLIRLEVPAIAPVLNFGGNKQTPSLDELFENPPEFLHKIVPKKFKDFINNSPPILEVIENMTKPFRRFRKSIH</sequence>
<dbReference type="Proteomes" id="UP000002724">
    <property type="component" value="Chromosome"/>
</dbReference>
<gene>
    <name evidence="3" type="ordered locus">Ppha_1007</name>
</gene>
<dbReference type="InterPro" id="IPR050445">
    <property type="entry name" value="Bact_polysacc_biosynth/exp"/>
</dbReference>
<accession>B4SFN6</accession>
<name>B4SFN6_PELPB</name>
<dbReference type="HOGENOM" id="CLU_365127_0_0_10"/>
<dbReference type="Gene3D" id="3.40.50.300">
    <property type="entry name" value="P-loop containing nucleotide triphosphate hydrolases"/>
    <property type="match status" value="1"/>
</dbReference>
<keyword evidence="2" id="KW-0812">Transmembrane</keyword>
<feature type="transmembrane region" description="Helical" evidence="2">
    <location>
        <begin position="29"/>
        <end position="51"/>
    </location>
</feature>
<feature type="coiled-coil region" evidence="1">
    <location>
        <begin position="184"/>
        <end position="211"/>
    </location>
</feature>
<dbReference type="InterPro" id="IPR027417">
    <property type="entry name" value="P-loop_NTPase"/>
</dbReference>